<dbReference type="SMART" id="SM00665">
    <property type="entry name" value="B561"/>
    <property type="match status" value="1"/>
</dbReference>
<dbReference type="SUPFAM" id="SSF49344">
    <property type="entry name" value="CBD9-like"/>
    <property type="match status" value="1"/>
</dbReference>
<feature type="region of interest" description="Disordered" evidence="7">
    <location>
        <begin position="195"/>
        <end position="248"/>
    </location>
</feature>
<evidence type="ECO:0000256" key="2">
    <source>
        <dbReference type="ARBA" id="ARBA00022448"/>
    </source>
</evidence>
<keyword evidence="3 8" id="KW-0812">Transmembrane</keyword>
<comment type="subcellular location">
    <subcellularLocation>
        <location evidence="1">Membrane</location>
    </subcellularLocation>
</comment>
<evidence type="ECO:0000256" key="7">
    <source>
        <dbReference type="SAM" id="MobiDB-lite"/>
    </source>
</evidence>
<keyword evidence="2" id="KW-0813">Transport</keyword>
<dbReference type="Gene3D" id="1.20.120.1770">
    <property type="match status" value="1"/>
</dbReference>
<evidence type="ECO:0000256" key="8">
    <source>
        <dbReference type="SAM" id="Phobius"/>
    </source>
</evidence>
<dbReference type="CDD" id="cd08760">
    <property type="entry name" value="Cyt_b561_FRRS1_like"/>
    <property type="match status" value="1"/>
</dbReference>
<evidence type="ECO:0000313" key="11">
    <source>
        <dbReference type="EMBL" id="KAH8993440.1"/>
    </source>
</evidence>
<reference evidence="11" key="1">
    <citation type="submission" date="2022-01" db="EMBL/GenBank/DDBJ databases">
        <title>Comparative genomics reveals a dynamic genome evolution in the ectomycorrhizal milk-cap (Lactarius) mushrooms.</title>
        <authorList>
            <consortium name="DOE Joint Genome Institute"/>
            <person name="Lebreton A."/>
            <person name="Tang N."/>
            <person name="Kuo A."/>
            <person name="LaButti K."/>
            <person name="Drula E."/>
            <person name="Barry K."/>
            <person name="Clum A."/>
            <person name="Lipzen A."/>
            <person name="Mousain D."/>
            <person name="Ng V."/>
            <person name="Wang R."/>
            <person name="Wang X."/>
            <person name="Dai Y."/>
            <person name="Henrissat B."/>
            <person name="Grigoriev I.V."/>
            <person name="Guerin-Laguette A."/>
            <person name="Yu F."/>
            <person name="Martin F.M."/>
        </authorList>
    </citation>
    <scope>NUCLEOTIDE SEQUENCE</scope>
    <source>
        <strain evidence="11">QP</strain>
    </source>
</reference>
<feature type="transmembrane region" description="Helical" evidence="8">
    <location>
        <begin position="324"/>
        <end position="345"/>
    </location>
</feature>
<dbReference type="AlphaFoldDB" id="A0AAD4QER8"/>
<feature type="domain" description="Cytochrome b561" evidence="10">
    <location>
        <begin position="255"/>
        <end position="379"/>
    </location>
</feature>
<feature type="transmembrane region" description="Helical" evidence="8">
    <location>
        <begin position="254"/>
        <end position="275"/>
    </location>
</feature>
<evidence type="ECO:0000256" key="1">
    <source>
        <dbReference type="ARBA" id="ARBA00004370"/>
    </source>
</evidence>
<comment type="caution">
    <text evidence="11">The sequence shown here is derived from an EMBL/GenBank/DDBJ whole genome shotgun (WGS) entry which is preliminary data.</text>
</comment>
<evidence type="ECO:0000256" key="5">
    <source>
        <dbReference type="ARBA" id="ARBA00022989"/>
    </source>
</evidence>
<dbReference type="InterPro" id="IPR015920">
    <property type="entry name" value="Cellobiose_DH-like_cyt"/>
</dbReference>
<evidence type="ECO:0000259" key="10">
    <source>
        <dbReference type="SMART" id="SM00665"/>
    </source>
</evidence>
<dbReference type="InterPro" id="IPR006593">
    <property type="entry name" value="Cyt_b561/ferric_Rdtase_TM"/>
</dbReference>
<feature type="compositionally biased region" description="Pro residues" evidence="7">
    <location>
        <begin position="199"/>
        <end position="211"/>
    </location>
</feature>
<feature type="chain" id="PRO_5041953986" description="Cytochrome b561 domain-containing protein" evidence="9">
    <location>
        <begin position="29"/>
        <end position="441"/>
    </location>
</feature>
<dbReference type="CDD" id="cd09630">
    <property type="entry name" value="CDH_like_cytochrome"/>
    <property type="match status" value="1"/>
</dbReference>
<feature type="transmembrane region" description="Helical" evidence="8">
    <location>
        <begin position="295"/>
        <end position="312"/>
    </location>
</feature>
<dbReference type="PANTHER" id="PTHR47797">
    <property type="entry name" value="DEHYDROGENASE, PUTATIVE (AFU_ORTHOLOGUE AFUA_8G05805)-RELATED"/>
    <property type="match status" value="1"/>
</dbReference>
<dbReference type="PANTHER" id="PTHR47797:SF3">
    <property type="entry name" value="CYTOCHROME B561 DOMAIN-CONTAINING PROTEIN"/>
    <property type="match status" value="1"/>
</dbReference>
<name>A0AAD4QER8_9AGAM</name>
<feature type="transmembrane region" description="Helical" evidence="8">
    <location>
        <begin position="388"/>
        <end position="407"/>
    </location>
</feature>
<protein>
    <recommendedName>
        <fullName evidence="10">Cytochrome b561 domain-containing protein</fullName>
    </recommendedName>
</protein>
<organism evidence="11 12">
    <name type="scientific">Lactarius akahatsu</name>
    <dbReference type="NCBI Taxonomy" id="416441"/>
    <lineage>
        <taxon>Eukaryota</taxon>
        <taxon>Fungi</taxon>
        <taxon>Dikarya</taxon>
        <taxon>Basidiomycota</taxon>
        <taxon>Agaricomycotina</taxon>
        <taxon>Agaricomycetes</taxon>
        <taxon>Russulales</taxon>
        <taxon>Russulaceae</taxon>
        <taxon>Lactarius</taxon>
    </lineage>
</organism>
<sequence>MKISSGDTTKLFLATALFLAASPVQSRANPVSSNPQKRKWYGSAHDSLCSDVMCIECEVNGATARYVLRSTGLQRLGWMAIGFGRNMADSPMVIVWPSYDADGAFGSVTLSQRKSPWEIMPTPDPKPPFAAKLSLSDTSVTGEHPQIGFTRRAPKDGMQNIIWAFSRTPPGSADADAHISIHQRIGRGMLNLTRTVPTPVEPVPPALPPSTPAESSGSDTTAGHGGIDEKAKGERESETNGGSERPGRGGFASLMHGAFCMAGFLLVIPAGVLVVRYAKMTGSPRAFELHRLLQLHLAGGFIAGGTLAYLFTDNDASGGVVAHRAGSANLLLLYLVQCAYGSWVYRIPWQSRTRMHRVLLAGLGATIVLLAVYQTWLGLVAAGHDTPVWLTLLFSVFSLYVFGVVMVKRRFGSVQVAEMGEGPALDTRTPNDELADGGEKL</sequence>
<keyword evidence="5 8" id="KW-1133">Transmembrane helix</keyword>
<evidence type="ECO:0000256" key="6">
    <source>
        <dbReference type="ARBA" id="ARBA00023136"/>
    </source>
</evidence>
<evidence type="ECO:0000313" key="12">
    <source>
        <dbReference type="Proteomes" id="UP001201163"/>
    </source>
</evidence>
<feature type="transmembrane region" description="Helical" evidence="8">
    <location>
        <begin position="357"/>
        <end position="376"/>
    </location>
</feature>
<dbReference type="Gene3D" id="2.60.40.1210">
    <property type="entry name" value="Cellobiose dehydrogenase, cytochrome domain"/>
    <property type="match status" value="1"/>
</dbReference>
<gene>
    <name evidence="11" type="ORF">EDB92DRAFT_1854186</name>
</gene>
<accession>A0AAD4QER8</accession>
<keyword evidence="6 8" id="KW-0472">Membrane</keyword>
<dbReference type="GO" id="GO:0016020">
    <property type="term" value="C:membrane"/>
    <property type="evidence" value="ECO:0007669"/>
    <property type="project" value="UniProtKB-SubCell"/>
</dbReference>
<proteinExistence type="predicted"/>
<evidence type="ECO:0000256" key="9">
    <source>
        <dbReference type="SAM" id="SignalP"/>
    </source>
</evidence>
<feature type="region of interest" description="Disordered" evidence="7">
    <location>
        <begin position="422"/>
        <end position="441"/>
    </location>
</feature>
<keyword evidence="4" id="KW-0249">Electron transport</keyword>
<evidence type="ECO:0000256" key="4">
    <source>
        <dbReference type="ARBA" id="ARBA00022982"/>
    </source>
</evidence>
<keyword evidence="9" id="KW-0732">Signal</keyword>
<evidence type="ECO:0000256" key="3">
    <source>
        <dbReference type="ARBA" id="ARBA00022692"/>
    </source>
</evidence>
<feature type="signal peptide" evidence="9">
    <location>
        <begin position="1"/>
        <end position="28"/>
    </location>
</feature>
<keyword evidence="12" id="KW-1185">Reference proteome</keyword>
<dbReference type="EMBL" id="JAKELL010000018">
    <property type="protein sequence ID" value="KAH8993440.1"/>
    <property type="molecule type" value="Genomic_DNA"/>
</dbReference>
<feature type="compositionally biased region" description="Basic and acidic residues" evidence="7">
    <location>
        <begin position="226"/>
        <end position="238"/>
    </location>
</feature>
<dbReference type="Proteomes" id="UP001201163">
    <property type="component" value="Unassembled WGS sequence"/>
</dbReference>